<dbReference type="SUPFAM" id="SSF53187">
    <property type="entry name" value="Zn-dependent exopeptidases"/>
    <property type="match status" value="1"/>
</dbReference>
<feature type="domain" description="MurNAc-LAA" evidence="2">
    <location>
        <begin position="118"/>
        <end position="229"/>
    </location>
</feature>
<evidence type="ECO:0000256" key="1">
    <source>
        <dbReference type="ARBA" id="ARBA00022801"/>
    </source>
</evidence>
<dbReference type="SMART" id="SM00646">
    <property type="entry name" value="Ami_3"/>
    <property type="match status" value="1"/>
</dbReference>
<organism evidence="3 4">
    <name type="scientific">Oceanobacillus kimchii</name>
    <dbReference type="NCBI Taxonomy" id="746691"/>
    <lineage>
        <taxon>Bacteria</taxon>
        <taxon>Bacillati</taxon>
        <taxon>Bacillota</taxon>
        <taxon>Bacilli</taxon>
        <taxon>Bacillales</taxon>
        <taxon>Bacillaceae</taxon>
        <taxon>Oceanobacillus</taxon>
    </lineage>
</organism>
<evidence type="ECO:0000313" key="3">
    <source>
        <dbReference type="EMBL" id="GLO64384.1"/>
    </source>
</evidence>
<dbReference type="Proteomes" id="UP001275436">
    <property type="component" value="Unassembled WGS sequence"/>
</dbReference>
<dbReference type="Pfam" id="PF01520">
    <property type="entry name" value="Amidase_3"/>
    <property type="match status" value="1"/>
</dbReference>
<dbReference type="PANTHER" id="PTHR30404:SF0">
    <property type="entry name" value="N-ACETYLMURAMOYL-L-ALANINE AMIDASE AMIC"/>
    <property type="match status" value="1"/>
</dbReference>
<name>A0ABQ5TFT7_9BACI</name>
<dbReference type="InterPro" id="IPR002508">
    <property type="entry name" value="MurNAc-LAA_cat"/>
</dbReference>
<dbReference type="InterPro" id="IPR014234">
    <property type="entry name" value="Spore_CwlD"/>
</dbReference>
<gene>
    <name evidence="3" type="primary">cwlD</name>
    <name evidence="3" type="ORF">MACH08_01680</name>
</gene>
<sequence length="243" mass="27586">MGRKKKIAFWLLGVFLLAYLLQYPINETNMTANQGWTLPLTGKTIVIDPGHGGPDGGAVGSDDTEEKDIALEVSKLIQSYLQQQGAVVYLTREQDKDLAAEDTSGLARRKSEDIRNRLKFIHDKEPDFFLSLHLNALPSTKWRGAQTFYYPTNGENKHLATMIQQEIIRNLENTNRSPLALNSMYLLKHAEVPGALVEIGFLSNVEERELLKDQDYQRKMAASIYEGILRYATEEPEREEETN</sequence>
<dbReference type="NCBIfam" id="TIGR02883">
    <property type="entry name" value="spore_cwlD"/>
    <property type="match status" value="1"/>
</dbReference>
<dbReference type="PANTHER" id="PTHR30404">
    <property type="entry name" value="N-ACETYLMURAMOYL-L-ALANINE AMIDASE"/>
    <property type="match status" value="1"/>
</dbReference>
<comment type="caution">
    <text evidence="3">The sequence shown here is derived from an EMBL/GenBank/DDBJ whole genome shotgun (WGS) entry which is preliminary data.</text>
</comment>
<accession>A0ABQ5TFT7</accession>
<dbReference type="EMBL" id="BSKO01000001">
    <property type="protein sequence ID" value="GLO64384.1"/>
    <property type="molecule type" value="Genomic_DNA"/>
</dbReference>
<keyword evidence="4" id="KW-1185">Reference proteome</keyword>
<dbReference type="Gene3D" id="3.40.630.40">
    <property type="entry name" value="Zn-dependent exopeptidases"/>
    <property type="match status" value="1"/>
</dbReference>
<dbReference type="RefSeq" id="WP_017795225.1">
    <property type="nucleotide sequence ID" value="NZ_BSKO01000001.1"/>
</dbReference>
<dbReference type="CDD" id="cd02696">
    <property type="entry name" value="MurNAc-LAA"/>
    <property type="match status" value="1"/>
</dbReference>
<dbReference type="InterPro" id="IPR050695">
    <property type="entry name" value="N-acetylmuramoyl_amidase_3"/>
</dbReference>
<keyword evidence="1" id="KW-0378">Hydrolase</keyword>
<protein>
    <submittedName>
        <fullName evidence="3">N-acetylmuramoyl-L-alanine amidase CwlD</fullName>
    </submittedName>
</protein>
<proteinExistence type="predicted"/>
<evidence type="ECO:0000259" key="2">
    <source>
        <dbReference type="SMART" id="SM00646"/>
    </source>
</evidence>
<evidence type="ECO:0000313" key="4">
    <source>
        <dbReference type="Proteomes" id="UP001275436"/>
    </source>
</evidence>
<reference evidence="3 4" key="1">
    <citation type="submission" date="2023-02" db="EMBL/GenBank/DDBJ databases">
        <title>Oceanobacillus kimchii IFOP_LL358 isolated form Alexandrium catenella lab strain.</title>
        <authorList>
            <person name="Gajardo G."/>
            <person name="Ueki S."/>
            <person name="Maruyama F."/>
        </authorList>
    </citation>
    <scope>NUCLEOTIDE SEQUENCE [LARGE SCALE GENOMIC DNA]</scope>
    <source>
        <strain evidence="3 4">IFOP_LL358</strain>
    </source>
</reference>